<dbReference type="AlphaFoldDB" id="A0A5M6CPZ4"/>
<gene>
    <name evidence="2" type="ORF">F0919_01985</name>
</gene>
<organism evidence="2 3">
    <name type="scientific">Taibaiella lutea</name>
    <dbReference type="NCBI Taxonomy" id="2608001"/>
    <lineage>
        <taxon>Bacteria</taxon>
        <taxon>Pseudomonadati</taxon>
        <taxon>Bacteroidota</taxon>
        <taxon>Chitinophagia</taxon>
        <taxon>Chitinophagales</taxon>
        <taxon>Chitinophagaceae</taxon>
        <taxon>Taibaiella</taxon>
    </lineage>
</organism>
<accession>A0A5M6CPZ4</accession>
<evidence type="ECO:0000259" key="1">
    <source>
        <dbReference type="Pfam" id="PF07484"/>
    </source>
</evidence>
<dbReference type="RefSeq" id="WP_150031031.1">
    <property type="nucleotide sequence ID" value="NZ_VWSH01000001.1"/>
</dbReference>
<evidence type="ECO:0000313" key="3">
    <source>
        <dbReference type="Proteomes" id="UP000323632"/>
    </source>
</evidence>
<dbReference type="EMBL" id="VWSH01000001">
    <property type="protein sequence ID" value="KAA5536460.1"/>
    <property type="molecule type" value="Genomic_DNA"/>
</dbReference>
<keyword evidence="3" id="KW-1185">Reference proteome</keyword>
<dbReference type="Proteomes" id="UP000323632">
    <property type="component" value="Unassembled WGS sequence"/>
</dbReference>
<dbReference type="Gene3D" id="3.90.1340.10">
    <property type="entry name" value="Phage tail collar domain"/>
    <property type="match status" value="1"/>
</dbReference>
<comment type="caution">
    <text evidence="2">The sequence shown here is derived from an EMBL/GenBank/DDBJ whole genome shotgun (WGS) entry which is preliminary data.</text>
</comment>
<sequence>MEGTIGEIRLFASTFAPRSWWYCDGTLLAIRSNTALFSILGNTYGGDGQTTFGLPNLKGRTAIGAGQGPGLSYYTLGETIGTNTVTLNNLNLAPHNHPATASISIPAYGDEGNSPSPSNNILAALSGMYSSDPPDTPLKPANYTLQVQVSGSNQPLSIMEPVLGMNYIICLTGVFPARG</sequence>
<proteinExistence type="predicted"/>
<dbReference type="Pfam" id="PF07484">
    <property type="entry name" value="Collar"/>
    <property type="match status" value="1"/>
</dbReference>
<dbReference type="SUPFAM" id="SSF88874">
    <property type="entry name" value="Receptor-binding domain of short tail fibre protein gp12"/>
    <property type="match status" value="1"/>
</dbReference>
<name>A0A5M6CPZ4_9BACT</name>
<evidence type="ECO:0000313" key="2">
    <source>
        <dbReference type="EMBL" id="KAA5536460.1"/>
    </source>
</evidence>
<dbReference type="InterPro" id="IPR011083">
    <property type="entry name" value="Phage_tail_collar_dom"/>
</dbReference>
<reference evidence="2 3" key="1">
    <citation type="submission" date="2019-09" db="EMBL/GenBank/DDBJ databases">
        <title>Genome sequence and assembly of Taibaiella sp.</title>
        <authorList>
            <person name="Chhetri G."/>
        </authorList>
    </citation>
    <scope>NUCLEOTIDE SEQUENCE [LARGE SCALE GENOMIC DNA]</scope>
    <source>
        <strain evidence="2 3">KVB11</strain>
    </source>
</reference>
<dbReference type="InterPro" id="IPR037053">
    <property type="entry name" value="Phage_tail_collar_dom_sf"/>
</dbReference>
<feature type="domain" description="Phage tail collar" evidence="1">
    <location>
        <begin position="6"/>
        <end position="61"/>
    </location>
</feature>
<protein>
    <submittedName>
        <fullName evidence="2">Phage tail protein</fullName>
    </submittedName>
</protein>